<keyword evidence="2" id="KW-1003">Cell membrane</keyword>
<feature type="transmembrane region" description="Helical" evidence="7">
    <location>
        <begin position="272"/>
        <end position="292"/>
    </location>
</feature>
<feature type="transmembrane region" description="Helical" evidence="7">
    <location>
        <begin position="112"/>
        <end position="135"/>
    </location>
</feature>
<dbReference type="Proteomes" id="UP001642409">
    <property type="component" value="Unassembled WGS sequence"/>
</dbReference>
<feature type="transmembrane region" description="Helical" evidence="7">
    <location>
        <begin position="401"/>
        <end position="422"/>
    </location>
</feature>
<reference evidence="8" key="1">
    <citation type="submission" date="2023-06" db="EMBL/GenBank/DDBJ databases">
        <authorList>
            <person name="Kurt Z."/>
        </authorList>
    </citation>
    <scope>NUCLEOTIDE SEQUENCE</scope>
</reference>
<sequence length="591" mass="67407">MLETQSSAPSSSSSVKSQAERLDFSLIMDSVSTIFARYSAIQIASELVTYISALIQIYLVYVNLGINITAQVCAVYPIIILCNVSIPRAVNKAFKLPMMNALTRKQKTTIQVYTSYQLVVYFIFFVICAVFISIFRSKLDIFAESTSVQVYAQIHICFAIISTGLKQIISSYLFCERKMNEIVYQNITEQVIKLNAVYILFLINATLKAKLSTEKLVKAVAFIQVGCTFITLIYHIYKLILTENTDYQVKVKIQSIFPINLRVFLTTLQTTGVYLIQNCYEAAMLILVMFFYQHSDHNNSNYKLCNQFSLFLFFIFKQMSNTGNSGSVQILEHLFEMNWKTQKYDRILQILQHTILLMMAYSFVIAPITFKMQLEYLNIGLTQKDESFQYYLQSTYKMVSYAPIIGSISSASYLIIPLLDVAKTKMVQIFLVAIQYVYLAIMIICSLMLKNNFNYYIIYLGSEILQAVLGIIIFIVLLQKQQAVVKETSKIHSQSKTEEKTAPSVIVLLEPANDSTSSLQNSSSTKLSQHSKEKEASKEQTGSQLFGVSRNQSQYLIQSTRIDSLQIMRIDSFQKSSEKSKNDDEQVLVRK</sequence>
<evidence type="ECO:0000313" key="8">
    <source>
        <dbReference type="EMBL" id="CAI9931626.1"/>
    </source>
</evidence>
<reference evidence="9 10" key="2">
    <citation type="submission" date="2024-07" db="EMBL/GenBank/DDBJ databases">
        <authorList>
            <person name="Akdeniz Z."/>
        </authorList>
    </citation>
    <scope>NUCLEOTIDE SEQUENCE [LARGE SCALE GENOMIC DNA]</scope>
</reference>
<feature type="compositionally biased region" description="Low complexity" evidence="6">
    <location>
        <begin position="515"/>
        <end position="528"/>
    </location>
</feature>
<evidence type="ECO:0000256" key="2">
    <source>
        <dbReference type="ARBA" id="ARBA00022475"/>
    </source>
</evidence>
<evidence type="ECO:0000256" key="1">
    <source>
        <dbReference type="ARBA" id="ARBA00004651"/>
    </source>
</evidence>
<dbReference type="GO" id="GO:0005886">
    <property type="term" value="C:plasma membrane"/>
    <property type="evidence" value="ECO:0007669"/>
    <property type="project" value="UniProtKB-SubCell"/>
</dbReference>
<protein>
    <recommendedName>
        <fullName evidence="11">DinF protein</fullName>
    </recommendedName>
</protein>
<evidence type="ECO:0000256" key="4">
    <source>
        <dbReference type="ARBA" id="ARBA00022989"/>
    </source>
</evidence>
<dbReference type="PANTHER" id="PTHR43823:SF3">
    <property type="entry name" value="MULTIDRUG EXPORT PROTEIN MEPA"/>
    <property type="match status" value="1"/>
</dbReference>
<keyword evidence="10" id="KW-1185">Reference proteome</keyword>
<keyword evidence="3 7" id="KW-0812">Transmembrane</keyword>
<keyword evidence="5 7" id="KW-0472">Membrane</keyword>
<feature type="region of interest" description="Disordered" evidence="6">
    <location>
        <begin position="513"/>
        <end position="543"/>
    </location>
</feature>
<evidence type="ECO:0000313" key="10">
    <source>
        <dbReference type="Proteomes" id="UP001642409"/>
    </source>
</evidence>
<feature type="transmembrane region" description="Helical" evidence="7">
    <location>
        <begin position="74"/>
        <end position="91"/>
    </location>
</feature>
<feature type="transmembrane region" description="Helical" evidence="7">
    <location>
        <begin position="150"/>
        <end position="169"/>
    </location>
</feature>
<dbReference type="InterPro" id="IPR051327">
    <property type="entry name" value="MATE_MepA_subfamily"/>
</dbReference>
<name>A0AA86P6H4_9EUKA</name>
<feature type="transmembrane region" description="Helical" evidence="7">
    <location>
        <begin position="455"/>
        <end position="478"/>
    </location>
</feature>
<evidence type="ECO:0000256" key="5">
    <source>
        <dbReference type="ARBA" id="ARBA00023136"/>
    </source>
</evidence>
<organism evidence="8">
    <name type="scientific">Hexamita inflata</name>
    <dbReference type="NCBI Taxonomy" id="28002"/>
    <lineage>
        <taxon>Eukaryota</taxon>
        <taxon>Metamonada</taxon>
        <taxon>Diplomonadida</taxon>
        <taxon>Hexamitidae</taxon>
        <taxon>Hexamitinae</taxon>
        <taxon>Hexamita</taxon>
    </lineage>
</organism>
<dbReference type="EMBL" id="CAXDID020000142">
    <property type="protein sequence ID" value="CAL6039361.1"/>
    <property type="molecule type" value="Genomic_DNA"/>
</dbReference>
<feature type="transmembrane region" description="Helical" evidence="7">
    <location>
        <begin position="350"/>
        <end position="370"/>
    </location>
</feature>
<feature type="transmembrane region" description="Helical" evidence="7">
    <location>
        <begin position="47"/>
        <end position="68"/>
    </location>
</feature>
<evidence type="ECO:0000313" key="9">
    <source>
        <dbReference type="EMBL" id="CAL6039361.1"/>
    </source>
</evidence>
<feature type="transmembrane region" description="Helical" evidence="7">
    <location>
        <begin position="216"/>
        <end position="237"/>
    </location>
</feature>
<keyword evidence="4 7" id="KW-1133">Transmembrane helix</keyword>
<accession>A0AA86P6H4</accession>
<comment type="subcellular location">
    <subcellularLocation>
        <location evidence="1">Cell membrane</location>
        <topology evidence="1">Multi-pass membrane protein</topology>
    </subcellularLocation>
</comment>
<dbReference type="PANTHER" id="PTHR43823">
    <property type="entry name" value="SPORULATION PROTEIN YKVU"/>
    <property type="match status" value="1"/>
</dbReference>
<proteinExistence type="predicted"/>
<evidence type="ECO:0000256" key="7">
    <source>
        <dbReference type="SAM" id="Phobius"/>
    </source>
</evidence>
<evidence type="ECO:0008006" key="11">
    <source>
        <dbReference type="Google" id="ProtNLM"/>
    </source>
</evidence>
<dbReference type="EMBL" id="CATOUU010000495">
    <property type="protein sequence ID" value="CAI9931626.1"/>
    <property type="molecule type" value="Genomic_DNA"/>
</dbReference>
<gene>
    <name evidence="8" type="ORF">HINF_LOCUS19271</name>
    <name evidence="9" type="ORF">HINF_LOCUS37818</name>
</gene>
<comment type="caution">
    <text evidence="8">The sequence shown here is derived from an EMBL/GenBank/DDBJ whole genome shotgun (WGS) entry which is preliminary data.</text>
</comment>
<evidence type="ECO:0000256" key="3">
    <source>
        <dbReference type="ARBA" id="ARBA00022692"/>
    </source>
</evidence>
<feature type="transmembrane region" description="Helical" evidence="7">
    <location>
        <begin position="429"/>
        <end position="449"/>
    </location>
</feature>
<evidence type="ECO:0000256" key="6">
    <source>
        <dbReference type="SAM" id="MobiDB-lite"/>
    </source>
</evidence>
<dbReference type="AlphaFoldDB" id="A0AA86P6H4"/>